<evidence type="ECO:0000256" key="1">
    <source>
        <dbReference type="SAM" id="MobiDB-lite"/>
    </source>
</evidence>
<evidence type="ECO:0000313" key="3">
    <source>
        <dbReference type="Proteomes" id="UP000562682"/>
    </source>
</evidence>
<evidence type="ECO:0000313" key="2">
    <source>
        <dbReference type="EMBL" id="KAF5687917.1"/>
    </source>
</evidence>
<accession>A0A8H5X5B9</accession>
<gene>
    <name evidence="2" type="ORF">FDENT_5207</name>
</gene>
<organism evidence="2 3">
    <name type="scientific">Fusarium denticulatum</name>
    <dbReference type="NCBI Taxonomy" id="48507"/>
    <lineage>
        <taxon>Eukaryota</taxon>
        <taxon>Fungi</taxon>
        <taxon>Dikarya</taxon>
        <taxon>Ascomycota</taxon>
        <taxon>Pezizomycotina</taxon>
        <taxon>Sordariomycetes</taxon>
        <taxon>Hypocreomycetidae</taxon>
        <taxon>Hypocreales</taxon>
        <taxon>Nectriaceae</taxon>
        <taxon>Fusarium</taxon>
        <taxon>Fusarium fujikuroi species complex</taxon>
    </lineage>
</organism>
<proteinExistence type="predicted"/>
<dbReference type="AlphaFoldDB" id="A0A8H5X5B9"/>
<comment type="caution">
    <text evidence="2">The sequence shown here is derived from an EMBL/GenBank/DDBJ whole genome shotgun (WGS) entry which is preliminary data.</text>
</comment>
<reference evidence="2 3" key="1">
    <citation type="submission" date="2020-05" db="EMBL/GenBank/DDBJ databases">
        <title>Identification and distribution of gene clusters putatively required for synthesis of sphingolipid metabolism inhibitors in phylogenetically diverse species of the filamentous fungus Fusarium.</title>
        <authorList>
            <person name="Kim H.-S."/>
            <person name="Busman M."/>
            <person name="Brown D.W."/>
            <person name="Divon H."/>
            <person name="Uhlig S."/>
            <person name="Proctor R.H."/>
        </authorList>
    </citation>
    <scope>NUCLEOTIDE SEQUENCE [LARGE SCALE GENOMIC DNA]</scope>
    <source>
        <strain evidence="2 3">NRRL 25311</strain>
    </source>
</reference>
<name>A0A8H5X5B9_9HYPO</name>
<feature type="compositionally biased region" description="Acidic residues" evidence="1">
    <location>
        <begin position="164"/>
        <end position="176"/>
    </location>
</feature>
<protein>
    <submittedName>
        <fullName evidence="2">Bypass of stop codon 6</fullName>
    </submittedName>
</protein>
<sequence length="176" mass="20214">MDWFPSKTDPKKIPKICIDEEDFHREDFYCNVCDEDLEKDYGTCEGGTQRMGILLERFIKHIKAHRRITKEAYDSNPKTIRLRKKASRAIASYSNKPAADSIKDHRAEHERTVATNTLSCLIDINNSLRVIAQCTLHTSGLAAGTPDLLEMPRRCGPEKMPDECVWDEDDDKDEEQ</sequence>
<keyword evidence="3" id="KW-1185">Reference proteome</keyword>
<dbReference type="EMBL" id="JAAOAK010000127">
    <property type="protein sequence ID" value="KAF5687917.1"/>
    <property type="molecule type" value="Genomic_DNA"/>
</dbReference>
<dbReference type="Proteomes" id="UP000562682">
    <property type="component" value="Unassembled WGS sequence"/>
</dbReference>
<feature type="region of interest" description="Disordered" evidence="1">
    <location>
        <begin position="154"/>
        <end position="176"/>
    </location>
</feature>